<evidence type="ECO:0000313" key="1">
    <source>
        <dbReference type="EMBL" id="PRO68822.1"/>
    </source>
</evidence>
<reference evidence="2" key="1">
    <citation type="journal article" date="2020" name="Int. J. Syst. Evol. Microbiol.">
        <title>Alteromonas alba sp. nov., a marine bacterium isolated from the seawater of the West Pacific Ocean.</title>
        <authorList>
            <person name="Sun C."/>
            <person name="Wu Y.-H."/>
            <person name="Xamxidin M."/>
            <person name="Cheng H."/>
            <person name="Xu X.-W."/>
        </authorList>
    </citation>
    <scope>NUCLEOTIDE SEQUENCE [LARGE SCALE GENOMIC DNA]</scope>
    <source>
        <strain evidence="2">9a2</strain>
    </source>
</reference>
<accession>A0ABX5CN14</accession>
<evidence type="ECO:0000313" key="2">
    <source>
        <dbReference type="Proteomes" id="UP000239539"/>
    </source>
</evidence>
<proteinExistence type="predicted"/>
<name>A0ABX5CN14_9ALTE</name>
<protein>
    <submittedName>
        <fullName evidence="1">Uncharacterized protein</fullName>
    </submittedName>
</protein>
<comment type="caution">
    <text evidence="1">The sequence shown here is derived from an EMBL/GenBank/DDBJ whole genome shotgun (WGS) entry which is preliminary data.</text>
</comment>
<gene>
    <name evidence="1" type="ORF">C6Y39_09645</name>
</gene>
<sequence>MVRWFSNESRSSESIDVIFKRQLTAAFFLYSHYLISHINKPQQQKFAVSEVKLSMRTGISDGQSQGFLNSPSCLIINLVKWVKRLSGVEMQ</sequence>
<organism evidence="1 2">
    <name type="scientific">Alteromonas gracilis</name>
    <dbReference type="NCBI Taxonomy" id="1479524"/>
    <lineage>
        <taxon>Bacteria</taxon>
        <taxon>Pseudomonadati</taxon>
        <taxon>Pseudomonadota</taxon>
        <taxon>Gammaproteobacteria</taxon>
        <taxon>Alteromonadales</taxon>
        <taxon>Alteromonadaceae</taxon>
        <taxon>Alteromonas/Salinimonas group</taxon>
        <taxon>Alteromonas</taxon>
    </lineage>
</organism>
<dbReference type="EMBL" id="PVNO01000025">
    <property type="protein sequence ID" value="PRO68822.1"/>
    <property type="molecule type" value="Genomic_DNA"/>
</dbReference>
<keyword evidence="2" id="KW-1185">Reference proteome</keyword>
<dbReference type="Proteomes" id="UP000239539">
    <property type="component" value="Unassembled WGS sequence"/>
</dbReference>